<gene>
    <name evidence="6" type="primary">rfbC</name>
    <name evidence="6" type="ORF">ACFMB1_06830</name>
</gene>
<dbReference type="RefSeq" id="WP_379879423.1">
    <property type="nucleotide sequence ID" value="NZ_JBHPON010000001.1"/>
</dbReference>
<sequence length="183" mass="20085">MDVISLDIPEVKIITPRRFSDDRGFFSETYNARAFKAAGVEVDFVQDNHSYSAKQGTVRGLHFQAPPFAQSKLVRVLKGSITDVAVDARKSSPTFGKWVKAELSAENGKQIFVPKGFLHGFLTLEPDTEVAYKVDAFYDGASDGSVKWNDPGLAIDWGVSESEASLSEKDAKAQSWAAFNSPF</sequence>
<evidence type="ECO:0000256" key="4">
    <source>
        <dbReference type="ARBA" id="ARBA00019595"/>
    </source>
</evidence>
<dbReference type="PANTHER" id="PTHR21047">
    <property type="entry name" value="DTDP-6-DEOXY-D-GLUCOSE-3,5 EPIMERASE"/>
    <property type="match status" value="1"/>
</dbReference>
<dbReference type="Pfam" id="PF00908">
    <property type="entry name" value="dTDP_sugar_isom"/>
    <property type="match status" value="1"/>
</dbReference>
<dbReference type="InterPro" id="IPR014710">
    <property type="entry name" value="RmlC-like_jellyroll"/>
</dbReference>
<dbReference type="CDD" id="cd00438">
    <property type="entry name" value="cupin_RmlC"/>
    <property type="match status" value="1"/>
</dbReference>
<proteinExistence type="inferred from homology"/>
<evidence type="ECO:0000256" key="5">
    <source>
        <dbReference type="RuleBase" id="RU364069"/>
    </source>
</evidence>
<evidence type="ECO:0000256" key="2">
    <source>
        <dbReference type="ARBA" id="ARBA00001997"/>
    </source>
</evidence>
<dbReference type="PANTHER" id="PTHR21047:SF2">
    <property type="entry name" value="THYMIDINE DIPHOSPHO-4-KETO-RHAMNOSE 3,5-EPIMERASE"/>
    <property type="match status" value="1"/>
</dbReference>
<keyword evidence="5 6" id="KW-0413">Isomerase</keyword>
<dbReference type="EMBL" id="JBHPON010000001">
    <property type="protein sequence ID" value="MFC6035252.1"/>
    <property type="molecule type" value="Genomic_DNA"/>
</dbReference>
<comment type="pathway">
    <text evidence="5">Carbohydrate biosynthesis; dTDP-L-rhamnose biosynthesis.</text>
</comment>
<comment type="caution">
    <text evidence="6">The sequence shown here is derived from an EMBL/GenBank/DDBJ whole genome shotgun (WGS) entry which is preliminary data.</text>
</comment>
<dbReference type="Proteomes" id="UP001596116">
    <property type="component" value="Unassembled WGS sequence"/>
</dbReference>
<evidence type="ECO:0000256" key="3">
    <source>
        <dbReference type="ARBA" id="ARBA00012098"/>
    </source>
</evidence>
<accession>A0ABW1KX65</accession>
<comment type="function">
    <text evidence="2 5">Catalyzes the epimerization of the C3' and C5'positions of dTDP-6-deoxy-D-xylo-4-hexulose, forming dTDP-6-deoxy-L-lyxo-4-hexulose.</text>
</comment>
<dbReference type="InterPro" id="IPR000888">
    <property type="entry name" value="RmlC-like"/>
</dbReference>
<organism evidence="6 7">
    <name type="scientific">Hyphococcus aureus</name>
    <dbReference type="NCBI Taxonomy" id="2666033"/>
    <lineage>
        <taxon>Bacteria</taxon>
        <taxon>Pseudomonadati</taxon>
        <taxon>Pseudomonadota</taxon>
        <taxon>Alphaproteobacteria</taxon>
        <taxon>Parvularculales</taxon>
        <taxon>Parvularculaceae</taxon>
        <taxon>Hyphococcus</taxon>
    </lineage>
</organism>
<dbReference type="InterPro" id="IPR011051">
    <property type="entry name" value="RmlC_Cupin_sf"/>
</dbReference>
<comment type="similarity">
    <text evidence="5">Belongs to the dTDP-4-dehydrorhamnose 3,5-epimerase family.</text>
</comment>
<dbReference type="EC" id="5.1.3.13" evidence="3 5"/>
<comment type="catalytic activity">
    <reaction evidence="1 5">
        <text>dTDP-4-dehydro-6-deoxy-alpha-D-glucose = dTDP-4-dehydro-beta-L-rhamnose</text>
        <dbReference type="Rhea" id="RHEA:16969"/>
        <dbReference type="ChEBI" id="CHEBI:57649"/>
        <dbReference type="ChEBI" id="CHEBI:62830"/>
        <dbReference type="EC" id="5.1.3.13"/>
    </reaction>
</comment>
<protein>
    <recommendedName>
        <fullName evidence="4 5">dTDP-4-dehydrorhamnose 3,5-epimerase</fullName>
        <ecNumber evidence="3 5">5.1.3.13</ecNumber>
    </recommendedName>
    <alternativeName>
        <fullName evidence="5">Thymidine diphospho-4-keto-rhamnose 3,5-epimerase</fullName>
    </alternativeName>
</protein>
<name>A0ABW1KX65_9PROT</name>
<dbReference type="Gene3D" id="2.60.120.10">
    <property type="entry name" value="Jelly Rolls"/>
    <property type="match status" value="1"/>
</dbReference>
<evidence type="ECO:0000313" key="7">
    <source>
        <dbReference type="Proteomes" id="UP001596116"/>
    </source>
</evidence>
<reference evidence="6 7" key="1">
    <citation type="submission" date="2024-09" db="EMBL/GenBank/DDBJ databases">
        <authorList>
            <person name="Zhang Z.-H."/>
        </authorList>
    </citation>
    <scope>NUCLEOTIDE SEQUENCE [LARGE SCALE GENOMIC DNA]</scope>
    <source>
        <strain evidence="6 7">HHTR114</strain>
    </source>
</reference>
<dbReference type="GO" id="GO:0008830">
    <property type="term" value="F:dTDP-4-dehydrorhamnose 3,5-epimerase activity"/>
    <property type="evidence" value="ECO:0007669"/>
    <property type="project" value="UniProtKB-EC"/>
</dbReference>
<comment type="subunit">
    <text evidence="5">Homodimer.</text>
</comment>
<evidence type="ECO:0000313" key="6">
    <source>
        <dbReference type="EMBL" id="MFC6035252.1"/>
    </source>
</evidence>
<evidence type="ECO:0000256" key="1">
    <source>
        <dbReference type="ARBA" id="ARBA00001298"/>
    </source>
</evidence>
<dbReference type="NCBIfam" id="TIGR01221">
    <property type="entry name" value="rmlC"/>
    <property type="match status" value="1"/>
</dbReference>
<keyword evidence="7" id="KW-1185">Reference proteome</keyword>
<dbReference type="SUPFAM" id="SSF51182">
    <property type="entry name" value="RmlC-like cupins"/>
    <property type="match status" value="1"/>
</dbReference>